<dbReference type="SUPFAM" id="SSF57716">
    <property type="entry name" value="Glucocorticoid receptor-like (DNA-binding domain)"/>
    <property type="match status" value="1"/>
</dbReference>
<evidence type="ECO:0000256" key="1">
    <source>
        <dbReference type="ARBA" id="ARBA00001974"/>
    </source>
</evidence>
<evidence type="ECO:0000313" key="27">
    <source>
        <dbReference type="Proteomes" id="UP000694546"/>
    </source>
</evidence>
<dbReference type="Gene3D" id="3.50.50.60">
    <property type="entry name" value="FAD/NAD(P)-binding domain"/>
    <property type="match status" value="1"/>
</dbReference>
<evidence type="ECO:0000256" key="20">
    <source>
        <dbReference type="ARBA" id="ARBA00048762"/>
    </source>
</evidence>
<dbReference type="GO" id="GO:0016174">
    <property type="term" value="F:NAD(P)H oxidase H2O2-forming activity"/>
    <property type="evidence" value="ECO:0007669"/>
    <property type="project" value="UniProtKB-EC"/>
</dbReference>
<dbReference type="Proteomes" id="UP000694546">
    <property type="component" value="Chromosome 1"/>
</dbReference>
<protein>
    <recommendedName>
        <fullName evidence="19">Molecule interacting with CasL protein 1</fullName>
        <ecNumber evidence="7">1.14.13.225</ecNumber>
        <ecNumber evidence="6">1.6.3.1</ecNumber>
    </recommendedName>
</protein>
<dbReference type="InterPro" id="IPR050540">
    <property type="entry name" value="F-actin_Monoox_Mical"/>
</dbReference>
<evidence type="ECO:0000256" key="13">
    <source>
        <dbReference type="ARBA" id="ARBA00022857"/>
    </source>
</evidence>
<organism evidence="26 27">
    <name type="scientific">Gadus morhua</name>
    <name type="common">Atlantic cod</name>
    <dbReference type="NCBI Taxonomy" id="8049"/>
    <lineage>
        <taxon>Eukaryota</taxon>
        <taxon>Metazoa</taxon>
        <taxon>Chordata</taxon>
        <taxon>Craniata</taxon>
        <taxon>Vertebrata</taxon>
        <taxon>Euteleostomi</taxon>
        <taxon>Actinopterygii</taxon>
        <taxon>Neopterygii</taxon>
        <taxon>Teleostei</taxon>
        <taxon>Neoteleostei</taxon>
        <taxon>Acanthomorphata</taxon>
        <taxon>Zeiogadaria</taxon>
        <taxon>Gadariae</taxon>
        <taxon>Gadiformes</taxon>
        <taxon>Gadoidei</taxon>
        <taxon>Gadidae</taxon>
        <taxon>Gadus</taxon>
    </lineage>
</organism>
<dbReference type="SUPFAM" id="SSF47576">
    <property type="entry name" value="Calponin-homology domain, CH-domain"/>
    <property type="match status" value="1"/>
</dbReference>
<evidence type="ECO:0000256" key="2">
    <source>
        <dbReference type="ARBA" id="ARBA00004214"/>
    </source>
</evidence>
<feature type="domain" description="Calponin-homology (CH)" evidence="24">
    <location>
        <begin position="489"/>
        <end position="595"/>
    </location>
</feature>
<dbReference type="PROSITE" id="PS50021">
    <property type="entry name" value="CH"/>
    <property type="match status" value="1"/>
</dbReference>
<dbReference type="PANTHER" id="PTHR23167:SF35">
    <property type="entry name" value="[F-ACTIN]-MONOOXYGENASE MICAL1"/>
    <property type="match status" value="1"/>
</dbReference>
<dbReference type="InterPro" id="IPR036872">
    <property type="entry name" value="CH_dom_sf"/>
</dbReference>
<name>A0A8C5FIA2_GADMO</name>
<dbReference type="PROSITE" id="PS00478">
    <property type="entry name" value="LIM_DOMAIN_1"/>
    <property type="match status" value="1"/>
</dbReference>
<evidence type="ECO:0000256" key="3">
    <source>
        <dbReference type="ARBA" id="ARBA00004496"/>
    </source>
</evidence>
<keyword evidence="13" id="KW-0521">NADP</keyword>
<evidence type="ECO:0000256" key="19">
    <source>
        <dbReference type="ARBA" id="ARBA00044245"/>
    </source>
</evidence>
<accession>A0A8C5FIA2</accession>
<evidence type="ECO:0000256" key="14">
    <source>
        <dbReference type="ARBA" id="ARBA00023002"/>
    </source>
</evidence>
<proteinExistence type="inferred from homology"/>
<keyword evidence="16 22" id="KW-0440">LIM domain</keyword>
<evidence type="ECO:0000256" key="7">
    <source>
        <dbReference type="ARBA" id="ARBA00012709"/>
    </source>
</evidence>
<sequence length="810" mass="90101">MANQEPIRPSHALFDLFVTAESCRDVQKHFSALCEQLQVDPKDFRVFYSKLKERLNYWKAKDLWVKIDKRASDKDYQQRKACAENKCLVLGAGPCGLRAAVELALLGAQVLVVEKRASFSRNNVLHLWPYTVCDLRGLGAKKLYGRFCTGTLDHISIRQLQLILLKVALVLGVEVLTAVEFQGLEEPSGDKGWTAKLHPNPHPTLAFEFDVFISAGGGSFIPDGFKHKELRATLAIGITANFTNRHTVAEAHVEEIAGVAGIYNQKFFHDLLTQTGIDLENIVYYKDETHYFVMTAKKKSLLKKGVIKQDYSDAEQLLARENVDHDALWRYAYEAANFSTNRQLPELEFATNPAGRRDVAMFDFTCMHRAEHASLVRERRGKKLLMGLVGDSLVEPFWPQGTGIARGFLAAFDTAWMVRSWGLGVPYLQVLAERESIYQLLSQTNAGNTKNDCTSYSIRPSTRYPHVNLSAIKVHQVRLPPPPPEQNSAGGVEDLLRWCQKNTAGYAGVEVKDFTLSWTSGLALCALIHHFRPQLIDMSSLNESDAVHNHQLAMDLLERELSISPVVAASAMASSGLIDKLSMVLYLTQVHDKFKHFSLTSSFLCFPQPAAPPVAPEGNLGSVVKGDIETNAAPALGSSSEDCYSCGQRLYLLARVNAMGKFFHRDCFTCHKCGHQLRLGGYTFHQTTGGWATIDPSHIAGFRVFVFVASERSQLIHREQFWTSVGIVGSNAFLMAQGRETNAAQLLYFPHYPLLLFFLCRFGLVQACAGGDGPTDEENSTYSDEDVPSLSDEDHPQLSVLTPHPGRVGE</sequence>
<dbReference type="AlphaFoldDB" id="A0A8C5FIA2"/>
<dbReference type="GO" id="GO:0071949">
    <property type="term" value="F:FAD binding"/>
    <property type="evidence" value="ECO:0007669"/>
    <property type="project" value="InterPro"/>
</dbReference>
<keyword evidence="15" id="KW-0503">Monooxygenase</keyword>
<dbReference type="InterPro" id="IPR002938">
    <property type="entry name" value="FAD-bd"/>
</dbReference>
<evidence type="ECO:0000259" key="24">
    <source>
        <dbReference type="PROSITE" id="PS50021"/>
    </source>
</evidence>
<evidence type="ECO:0000313" key="26">
    <source>
        <dbReference type="Ensembl" id="ENSGMOP00000038599.1"/>
    </source>
</evidence>
<dbReference type="Gene3D" id="1.10.418.10">
    <property type="entry name" value="Calponin-like domain"/>
    <property type="match status" value="1"/>
</dbReference>
<dbReference type="InterPro" id="IPR036188">
    <property type="entry name" value="FAD/NAD-bd_sf"/>
</dbReference>
<dbReference type="InterPro" id="IPR001715">
    <property type="entry name" value="CH_dom"/>
</dbReference>
<keyword evidence="18" id="KW-0009">Actin-binding</keyword>
<dbReference type="Ensembl" id="ENSGMOT00000026863.1">
    <property type="protein sequence ID" value="ENSGMOP00000038599.1"/>
    <property type="gene ID" value="ENSGMOG00000003524.2"/>
</dbReference>
<dbReference type="PROSITE" id="PS50023">
    <property type="entry name" value="LIM_DOMAIN_2"/>
    <property type="match status" value="1"/>
</dbReference>
<dbReference type="GO" id="GO:0046872">
    <property type="term" value="F:metal ion binding"/>
    <property type="evidence" value="ECO:0007669"/>
    <property type="project" value="UniProtKB-KW"/>
</dbReference>
<evidence type="ECO:0000256" key="16">
    <source>
        <dbReference type="ARBA" id="ARBA00023038"/>
    </source>
</evidence>
<evidence type="ECO:0000256" key="22">
    <source>
        <dbReference type="PROSITE-ProRule" id="PRU00125"/>
    </source>
</evidence>
<evidence type="ECO:0000256" key="5">
    <source>
        <dbReference type="ARBA" id="ARBA00008223"/>
    </source>
</evidence>
<dbReference type="SMART" id="SM00033">
    <property type="entry name" value="CH"/>
    <property type="match status" value="1"/>
</dbReference>
<evidence type="ECO:0000256" key="6">
    <source>
        <dbReference type="ARBA" id="ARBA00012698"/>
    </source>
</evidence>
<keyword evidence="11" id="KW-0274">FAD</keyword>
<dbReference type="Pfam" id="PF25413">
    <property type="entry name" value="Rossman_Mical"/>
    <property type="match status" value="1"/>
</dbReference>
<dbReference type="EC" id="1.14.13.225" evidence="7"/>
<keyword evidence="17" id="KW-0175">Coiled coil</keyword>
<feature type="domain" description="LIM zinc-binding" evidence="25">
    <location>
        <begin position="641"/>
        <end position="704"/>
    </location>
</feature>
<evidence type="ECO:0000256" key="4">
    <source>
        <dbReference type="ARBA" id="ARBA00004608"/>
    </source>
</evidence>
<dbReference type="GO" id="GO:0010008">
    <property type="term" value="C:endosome membrane"/>
    <property type="evidence" value="ECO:0007669"/>
    <property type="project" value="UniProtKB-SubCell"/>
</dbReference>
<feature type="compositionally biased region" description="Acidic residues" evidence="23">
    <location>
        <begin position="774"/>
        <end position="787"/>
    </location>
</feature>
<evidence type="ECO:0000256" key="9">
    <source>
        <dbReference type="ARBA" id="ARBA00022630"/>
    </source>
</evidence>
<dbReference type="EC" id="1.6.3.1" evidence="6"/>
<reference evidence="26" key="3">
    <citation type="submission" date="2025-09" db="UniProtKB">
        <authorList>
            <consortium name="Ensembl"/>
        </authorList>
    </citation>
    <scope>IDENTIFICATION</scope>
</reference>
<feature type="region of interest" description="Disordered" evidence="23">
    <location>
        <begin position="772"/>
        <end position="810"/>
    </location>
</feature>
<comment type="cofactor">
    <cofactor evidence="1">
        <name>FAD</name>
        <dbReference type="ChEBI" id="CHEBI:57692"/>
    </cofactor>
</comment>
<keyword evidence="8" id="KW-0963">Cytoplasm</keyword>
<dbReference type="InterPro" id="IPR001781">
    <property type="entry name" value="Znf_LIM"/>
</dbReference>
<evidence type="ECO:0000256" key="12">
    <source>
        <dbReference type="ARBA" id="ARBA00022833"/>
    </source>
</evidence>
<reference evidence="26" key="1">
    <citation type="submission" date="2019-07" db="EMBL/GenBank/DDBJ databases">
        <authorList>
            <consortium name="Wellcome Sanger Institute Data Sharing"/>
        </authorList>
    </citation>
    <scope>NUCLEOTIDE SEQUENCE [LARGE SCALE GENOMIC DNA]</scope>
</reference>
<dbReference type="GO" id="GO:0003779">
    <property type="term" value="F:actin binding"/>
    <property type="evidence" value="ECO:0007669"/>
    <property type="project" value="UniProtKB-KW"/>
</dbReference>
<dbReference type="InterPro" id="IPR057494">
    <property type="entry name" value="Rossman_Mical"/>
</dbReference>
<dbReference type="GO" id="GO:0120501">
    <property type="term" value="F:F-actin monooxygenase activity"/>
    <property type="evidence" value="ECO:0007669"/>
    <property type="project" value="UniProtKB-EC"/>
</dbReference>
<dbReference type="Gene3D" id="2.10.110.10">
    <property type="entry name" value="Cysteine Rich Protein"/>
    <property type="match status" value="1"/>
</dbReference>
<keyword evidence="27" id="KW-1185">Reference proteome</keyword>
<keyword evidence="9" id="KW-0285">Flavoprotein</keyword>
<keyword evidence="12 22" id="KW-0862">Zinc</keyword>
<dbReference type="GeneTree" id="ENSGT00940000159117"/>
<dbReference type="GO" id="GO:0030496">
    <property type="term" value="C:midbody"/>
    <property type="evidence" value="ECO:0007669"/>
    <property type="project" value="UniProtKB-SubCell"/>
</dbReference>
<reference evidence="26" key="2">
    <citation type="submission" date="2025-08" db="UniProtKB">
        <authorList>
            <consortium name="Ensembl"/>
        </authorList>
    </citation>
    <scope>IDENTIFICATION</scope>
</reference>
<evidence type="ECO:0000256" key="11">
    <source>
        <dbReference type="ARBA" id="ARBA00022827"/>
    </source>
</evidence>
<comment type="catalytic activity">
    <reaction evidence="21">
        <text>L-methionyl-[F-actin] + NADPH + O2 + H(+) = L-methionyl-(R)-S-oxide-[F-actin] + NADP(+) + H2O</text>
        <dbReference type="Rhea" id="RHEA:51308"/>
        <dbReference type="Rhea" id="RHEA-COMP:12953"/>
        <dbReference type="Rhea" id="RHEA-COMP:12956"/>
        <dbReference type="ChEBI" id="CHEBI:15377"/>
        <dbReference type="ChEBI" id="CHEBI:15378"/>
        <dbReference type="ChEBI" id="CHEBI:15379"/>
        <dbReference type="ChEBI" id="CHEBI:16044"/>
        <dbReference type="ChEBI" id="CHEBI:45764"/>
        <dbReference type="ChEBI" id="CHEBI:57783"/>
        <dbReference type="ChEBI" id="CHEBI:58349"/>
        <dbReference type="EC" id="1.14.13.225"/>
    </reaction>
</comment>
<comment type="similarity">
    <text evidence="5">Belongs to the Mical family.</text>
</comment>
<dbReference type="SUPFAM" id="SSF51905">
    <property type="entry name" value="FAD/NAD(P)-binding domain"/>
    <property type="match status" value="1"/>
</dbReference>
<dbReference type="CDD" id="cd22198">
    <property type="entry name" value="CH_MICAL_EHBP-like"/>
    <property type="match status" value="1"/>
</dbReference>
<dbReference type="Pfam" id="PF00412">
    <property type="entry name" value="LIM"/>
    <property type="match status" value="1"/>
</dbReference>
<dbReference type="Pfam" id="PF01494">
    <property type="entry name" value="FAD_binding_3"/>
    <property type="match status" value="1"/>
</dbReference>
<comment type="catalytic activity">
    <reaction evidence="20">
        <text>NADPH + O2 + H(+) = H2O2 + NADP(+)</text>
        <dbReference type="Rhea" id="RHEA:11260"/>
        <dbReference type="ChEBI" id="CHEBI:15378"/>
        <dbReference type="ChEBI" id="CHEBI:15379"/>
        <dbReference type="ChEBI" id="CHEBI:16240"/>
        <dbReference type="ChEBI" id="CHEBI:57783"/>
        <dbReference type="ChEBI" id="CHEBI:58349"/>
        <dbReference type="EC" id="1.6.3.1"/>
    </reaction>
</comment>
<dbReference type="Pfam" id="PF00307">
    <property type="entry name" value="CH"/>
    <property type="match status" value="1"/>
</dbReference>
<evidence type="ECO:0000256" key="18">
    <source>
        <dbReference type="ARBA" id="ARBA00023203"/>
    </source>
</evidence>
<evidence type="ECO:0000256" key="8">
    <source>
        <dbReference type="ARBA" id="ARBA00022490"/>
    </source>
</evidence>
<comment type="subcellular location">
    <subcellularLocation>
        <location evidence="3">Cytoplasm</location>
    </subcellularLocation>
    <subcellularLocation>
        <location evidence="4">Endosome membrane</location>
    </subcellularLocation>
    <subcellularLocation>
        <location evidence="2">Midbody</location>
    </subcellularLocation>
</comment>
<keyword evidence="14" id="KW-0560">Oxidoreductase</keyword>
<evidence type="ECO:0000256" key="23">
    <source>
        <dbReference type="SAM" id="MobiDB-lite"/>
    </source>
</evidence>
<evidence type="ECO:0000256" key="17">
    <source>
        <dbReference type="ARBA" id="ARBA00023054"/>
    </source>
</evidence>
<evidence type="ECO:0000256" key="10">
    <source>
        <dbReference type="ARBA" id="ARBA00022723"/>
    </source>
</evidence>
<evidence type="ECO:0000259" key="25">
    <source>
        <dbReference type="PROSITE" id="PS50023"/>
    </source>
</evidence>
<dbReference type="PANTHER" id="PTHR23167">
    <property type="entry name" value="CALPONIN HOMOLOGY DOMAIN-CONTAINING PROTEIN DDB_G0272472-RELATED"/>
    <property type="match status" value="1"/>
</dbReference>
<evidence type="ECO:0000256" key="15">
    <source>
        <dbReference type="ARBA" id="ARBA00023033"/>
    </source>
</evidence>
<keyword evidence="10 22" id="KW-0479">Metal-binding</keyword>
<dbReference type="SMART" id="SM00132">
    <property type="entry name" value="LIM"/>
    <property type="match status" value="1"/>
</dbReference>
<evidence type="ECO:0000256" key="21">
    <source>
        <dbReference type="ARBA" id="ARBA00049522"/>
    </source>
</evidence>